<comment type="caution">
    <text evidence="1">The sequence shown here is derived from an EMBL/GenBank/DDBJ whole genome shotgun (WGS) entry which is preliminary data.</text>
</comment>
<proteinExistence type="predicted"/>
<evidence type="ECO:0000313" key="1">
    <source>
        <dbReference type="EMBL" id="MBY6138092.1"/>
    </source>
</evidence>
<protein>
    <recommendedName>
        <fullName evidence="3">Phage tail protein</fullName>
    </recommendedName>
</protein>
<dbReference type="Proteomes" id="UP000766629">
    <property type="component" value="Unassembled WGS sequence"/>
</dbReference>
<accession>A0ABS7NA64</accession>
<evidence type="ECO:0000313" key="2">
    <source>
        <dbReference type="Proteomes" id="UP000766629"/>
    </source>
</evidence>
<organism evidence="1 2">
    <name type="scientific">Leisingera daeponensis</name>
    <dbReference type="NCBI Taxonomy" id="405746"/>
    <lineage>
        <taxon>Bacteria</taxon>
        <taxon>Pseudomonadati</taxon>
        <taxon>Pseudomonadota</taxon>
        <taxon>Alphaproteobacteria</taxon>
        <taxon>Rhodobacterales</taxon>
        <taxon>Roseobacteraceae</taxon>
        <taxon>Leisingera</taxon>
    </lineage>
</organism>
<reference evidence="1 2" key="1">
    <citation type="submission" date="2021-06" db="EMBL/GenBank/DDBJ databases">
        <title>50 bacteria genomes isolated from Dapeng, Shenzhen, China.</title>
        <authorList>
            <person name="Zheng W."/>
            <person name="Yu S."/>
            <person name="Huang Y."/>
        </authorList>
    </citation>
    <scope>NUCLEOTIDE SEQUENCE [LARGE SCALE GENOMIC DNA]</scope>
    <source>
        <strain evidence="1 2">DP1N14-2</strain>
    </source>
</reference>
<evidence type="ECO:0008006" key="3">
    <source>
        <dbReference type="Google" id="ProtNLM"/>
    </source>
</evidence>
<name>A0ABS7NA64_9RHOB</name>
<dbReference type="EMBL" id="JAHVJA010000001">
    <property type="protein sequence ID" value="MBY6138092.1"/>
    <property type="molecule type" value="Genomic_DNA"/>
</dbReference>
<gene>
    <name evidence="1" type="ORF">KUV26_01450</name>
</gene>
<keyword evidence="2" id="KW-1185">Reference proteome</keyword>
<sequence length="234" mass="23441">MLGLGFSVTGAGVQGPASRPAVNGLIGWYSAKATGTITRGAGEEVISVANLVPGGAALGRLSGGGPVYVASAPVAGGRPALVWPDAANARGLTLASDALVREVFAVMAYADGARSAFDTYNTLTTDLAGLDSSSANRVMGHENNAGIFTASLPPGMTVHLNGGGATTSLLPMPLSVLHIKSASPFALASIGGRNNGSSRAWRGPVCEVLAYTDALDAAGVSRNVSYLKDGWGIS</sequence>